<feature type="compositionally biased region" description="Basic and acidic residues" evidence="1">
    <location>
        <begin position="128"/>
        <end position="137"/>
    </location>
</feature>
<evidence type="ECO:0000256" key="1">
    <source>
        <dbReference type="SAM" id="MobiDB-lite"/>
    </source>
</evidence>
<dbReference type="InterPro" id="IPR004401">
    <property type="entry name" value="YbaB/EbfC"/>
</dbReference>
<dbReference type="SUPFAM" id="SSF82607">
    <property type="entry name" value="YbaB-like"/>
    <property type="match status" value="1"/>
</dbReference>
<comment type="caution">
    <text evidence="2">The sequence shown here is derived from an EMBL/GenBank/DDBJ whole genome shotgun (WGS) entry which is preliminary data.</text>
</comment>
<name>A0ABP9JUR6_9NOCA</name>
<dbReference type="RefSeq" id="WP_345493325.1">
    <property type="nucleotide sequence ID" value="NZ_BAABJM010000001.1"/>
</dbReference>
<organism evidence="2 3">
    <name type="scientific">Nocardia callitridis</name>
    <dbReference type="NCBI Taxonomy" id="648753"/>
    <lineage>
        <taxon>Bacteria</taxon>
        <taxon>Bacillati</taxon>
        <taxon>Actinomycetota</taxon>
        <taxon>Actinomycetes</taxon>
        <taxon>Mycobacteriales</taxon>
        <taxon>Nocardiaceae</taxon>
        <taxon>Nocardia</taxon>
    </lineage>
</organism>
<dbReference type="Proteomes" id="UP001500603">
    <property type="component" value="Unassembled WGS sequence"/>
</dbReference>
<dbReference type="InterPro" id="IPR036894">
    <property type="entry name" value="YbaB-like_sf"/>
</dbReference>
<dbReference type="Gene3D" id="3.30.1310.10">
    <property type="entry name" value="Nucleoid-associated protein YbaB-like domain"/>
    <property type="match status" value="1"/>
</dbReference>
<evidence type="ECO:0008006" key="4">
    <source>
        <dbReference type="Google" id="ProtNLM"/>
    </source>
</evidence>
<evidence type="ECO:0000313" key="2">
    <source>
        <dbReference type="EMBL" id="GAA5043379.1"/>
    </source>
</evidence>
<evidence type="ECO:0000313" key="3">
    <source>
        <dbReference type="Proteomes" id="UP001500603"/>
    </source>
</evidence>
<accession>A0ABP9JUR6</accession>
<dbReference type="EMBL" id="BAABJM010000001">
    <property type="protein sequence ID" value="GAA5043379.1"/>
    <property type="molecule type" value="Genomic_DNA"/>
</dbReference>
<dbReference type="Pfam" id="PF02575">
    <property type="entry name" value="YbaB_DNA_bd"/>
    <property type="match status" value="1"/>
</dbReference>
<protein>
    <recommendedName>
        <fullName evidence="4">YbaB/EbfC family DNA-binding protein</fullName>
    </recommendedName>
</protein>
<feature type="region of interest" description="Disordered" evidence="1">
    <location>
        <begin position="116"/>
        <end position="137"/>
    </location>
</feature>
<sequence>MDQWERDGLLSANYGMRNQVDHIMDGVAEQRDQLAAVHAALAEVRATASSSDAAVTVTVDGSGILTGVEFAPKALQRKPEELAKSVTEAGQAAARAARERTESIIAPIAALTDALPDLPDLVPGAPSLRHEPDRCGD</sequence>
<keyword evidence="3" id="KW-1185">Reference proteome</keyword>
<gene>
    <name evidence="2" type="ORF">GCM10023318_04850</name>
</gene>
<proteinExistence type="predicted"/>
<reference evidence="3" key="1">
    <citation type="journal article" date="2019" name="Int. J. Syst. Evol. Microbiol.">
        <title>The Global Catalogue of Microorganisms (GCM) 10K type strain sequencing project: providing services to taxonomists for standard genome sequencing and annotation.</title>
        <authorList>
            <consortium name="The Broad Institute Genomics Platform"/>
            <consortium name="The Broad Institute Genome Sequencing Center for Infectious Disease"/>
            <person name="Wu L."/>
            <person name="Ma J."/>
        </authorList>
    </citation>
    <scope>NUCLEOTIDE SEQUENCE [LARGE SCALE GENOMIC DNA]</scope>
    <source>
        <strain evidence="3">JCM 18298</strain>
    </source>
</reference>